<gene>
    <name evidence="1" type="ORF">Pla52n_18220</name>
</gene>
<accession>A0A5C6B3I9</accession>
<protein>
    <submittedName>
        <fullName evidence="1">Uncharacterized protein</fullName>
    </submittedName>
</protein>
<dbReference type="AlphaFoldDB" id="A0A5C6B3I9"/>
<comment type="caution">
    <text evidence="1">The sequence shown here is derived from an EMBL/GenBank/DDBJ whole genome shotgun (WGS) entry which is preliminary data.</text>
</comment>
<evidence type="ECO:0000313" key="2">
    <source>
        <dbReference type="Proteomes" id="UP000320176"/>
    </source>
</evidence>
<organism evidence="1 2">
    <name type="scientific">Stieleria varia</name>
    <dbReference type="NCBI Taxonomy" id="2528005"/>
    <lineage>
        <taxon>Bacteria</taxon>
        <taxon>Pseudomonadati</taxon>
        <taxon>Planctomycetota</taxon>
        <taxon>Planctomycetia</taxon>
        <taxon>Pirellulales</taxon>
        <taxon>Pirellulaceae</taxon>
        <taxon>Stieleria</taxon>
    </lineage>
</organism>
<keyword evidence="2" id="KW-1185">Reference proteome</keyword>
<reference evidence="1 2" key="1">
    <citation type="submission" date="2019-02" db="EMBL/GenBank/DDBJ databases">
        <title>Deep-cultivation of Planctomycetes and their phenomic and genomic characterization uncovers novel biology.</title>
        <authorList>
            <person name="Wiegand S."/>
            <person name="Jogler M."/>
            <person name="Boedeker C."/>
            <person name="Pinto D."/>
            <person name="Vollmers J."/>
            <person name="Rivas-Marin E."/>
            <person name="Kohn T."/>
            <person name="Peeters S.H."/>
            <person name="Heuer A."/>
            <person name="Rast P."/>
            <person name="Oberbeckmann S."/>
            <person name="Bunk B."/>
            <person name="Jeske O."/>
            <person name="Meyerdierks A."/>
            <person name="Storesund J.E."/>
            <person name="Kallscheuer N."/>
            <person name="Luecker S."/>
            <person name="Lage O.M."/>
            <person name="Pohl T."/>
            <person name="Merkel B.J."/>
            <person name="Hornburger P."/>
            <person name="Mueller R.-W."/>
            <person name="Bruemmer F."/>
            <person name="Labrenz M."/>
            <person name="Spormann A.M."/>
            <person name="Op Den Camp H."/>
            <person name="Overmann J."/>
            <person name="Amann R."/>
            <person name="Jetten M.S.M."/>
            <person name="Mascher T."/>
            <person name="Medema M.H."/>
            <person name="Devos D.P."/>
            <person name="Kaster A.-K."/>
            <person name="Ovreas L."/>
            <person name="Rohde M."/>
            <person name="Galperin M.Y."/>
            <person name="Jogler C."/>
        </authorList>
    </citation>
    <scope>NUCLEOTIDE SEQUENCE [LARGE SCALE GENOMIC DNA]</scope>
    <source>
        <strain evidence="1 2">Pla52n</strain>
    </source>
</reference>
<sequence>MCLIHQPIGSSSRSECAIRMMQIARPNKFSRSNRECLGLCDRGVRYGPFQGEVSNSSVPLYSPVCDIRLCTMQPFGPAGLKVSGVACLCPSRESSG</sequence>
<name>A0A5C6B3I9_9BACT</name>
<dbReference type="EMBL" id="SJPN01000002">
    <property type="protein sequence ID" value="TWU06102.1"/>
    <property type="molecule type" value="Genomic_DNA"/>
</dbReference>
<evidence type="ECO:0000313" key="1">
    <source>
        <dbReference type="EMBL" id="TWU06102.1"/>
    </source>
</evidence>
<proteinExistence type="predicted"/>
<dbReference type="Proteomes" id="UP000320176">
    <property type="component" value="Unassembled WGS sequence"/>
</dbReference>